<accession>A0ABT4I5D5</accession>
<sequence>MASTTAKATISIDVEELEKLKELNREIGKLSSTNIDIKVSVNVNTGADVNGVIKAIEDELKKEINKSECEFKETLERMNKVREKMGNWEPKLIRKR</sequence>
<reference evidence="2" key="1">
    <citation type="submission" date="2022-09" db="EMBL/GenBank/DDBJ databases">
        <title>Genome analysis and characterization of larvicidal activity of Brevibacillus strains.</title>
        <authorList>
            <person name="Patrusheva E.V."/>
            <person name="Izotova A.O."/>
            <person name="Toshchakov S.V."/>
            <person name="Sineoky S.P."/>
        </authorList>
    </citation>
    <scope>NUCLEOTIDE SEQUENCE</scope>
    <source>
        <strain evidence="2">VKPM_B-13244</strain>
    </source>
</reference>
<protein>
    <submittedName>
        <fullName evidence="2">Uncharacterized protein</fullName>
    </submittedName>
</protein>
<evidence type="ECO:0000313" key="3">
    <source>
        <dbReference type="Proteomes" id="UP001067708"/>
    </source>
</evidence>
<keyword evidence="1" id="KW-0175">Coiled coil</keyword>
<keyword evidence="3" id="KW-1185">Reference proteome</keyword>
<comment type="caution">
    <text evidence="2">The sequence shown here is derived from an EMBL/GenBank/DDBJ whole genome shotgun (WGS) entry which is preliminary data.</text>
</comment>
<name>A0ABT4I5D5_9BACL</name>
<gene>
    <name evidence="2" type="ORF">O0535_23415</name>
</gene>
<feature type="coiled-coil region" evidence="1">
    <location>
        <begin position="57"/>
        <end position="84"/>
    </location>
</feature>
<dbReference type="Proteomes" id="UP001067708">
    <property type="component" value="Unassembled WGS sequence"/>
</dbReference>
<dbReference type="EMBL" id="JAPTNG010000027">
    <property type="protein sequence ID" value="MCZ0833660.1"/>
    <property type="molecule type" value="Genomic_DNA"/>
</dbReference>
<evidence type="ECO:0000313" key="2">
    <source>
        <dbReference type="EMBL" id="MCZ0833660.1"/>
    </source>
</evidence>
<dbReference type="RefSeq" id="WP_258418473.1">
    <property type="nucleotide sequence ID" value="NZ_JAPTNG010000027.1"/>
</dbReference>
<proteinExistence type="predicted"/>
<evidence type="ECO:0000256" key="1">
    <source>
        <dbReference type="SAM" id="Coils"/>
    </source>
</evidence>
<organism evidence="2 3">
    <name type="scientific">Brevibacillus halotolerans</name>
    <dbReference type="NCBI Taxonomy" id="1507437"/>
    <lineage>
        <taxon>Bacteria</taxon>
        <taxon>Bacillati</taxon>
        <taxon>Bacillota</taxon>
        <taxon>Bacilli</taxon>
        <taxon>Bacillales</taxon>
        <taxon>Paenibacillaceae</taxon>
        <taxon>Brevibacillus</taxon>
    </lineage>
</organism>